<feature type="compositionally biased region" description="Low complexity" evidence="1">
    <location>
        <begin position="171"/>
        <end position="181"/>
    </location>
</feature>
<feature type="compositionally biased region" description="Low complexity" evidence="1">
    <location>
        <begin position="23"/>
        <end position="41"/>
    </location>
</feature>
<organism evidence="2">
    <name type="scientific">Tetraselmis sp. GSL018</name>
    <dbReference type="NCBI Taxonomy" id="582737"/>
    <lineage>
        <taxon>Eukaryota</taxon>
        <taxon>Viridiplantae</taxon>
        <taxon>Chlorophyta</taxon>
        <taxon>core chlorophytes</taxon>
        <taxon>Chlorodendrophyceae</taxon>
        <taxon>Chlorodendrales</taxon>
        <taxon>Chlorodendraceae</taxon>
        <taxon>Tetraselmis</taxon>
    </lineage>
</organism>
<feature type="region of interest" description="Disordered" evidence="1">
    <location>
        <begin position="58"/>
        <end position="91"/>
    </location>
</feature>
<feature type="compositionally biased region" description="Low complexity" evidence="1">
    <location>
        <begin position="207"/>
        <end position="223"/>
    </location>
</feature>
<evidence type="ECO:0000256" key="1">
    <source>
        <dbReference type="SAM" id="MobiDB-lite"/>
    </source>
</evidence>
<gene>
    <name evidence="2" type="ORF">TSPGSL018_6963</name>
</gene>
<reference evidence="2" key="1">
    <citation type="submission" date="2014-05" db="EMBL/GenBank/DDBJ databases">
        <title>The transcriptome of the halophilic microalga Tetraselmis sp. GSL018 isolated from the Great Salt Lake, Utah.</title>
        <authorList>
            <person name="Jinkerson R.E."/>
            <person name="D'Adamo S."/>
            <person name="Posewitz M.C."/>
        </authorList>
    </citation>
    <scope>NUCLEOTIDE SEQUENCE</scope>
    <source>
        <strain evidence="2">GSL018</strain>
    </source>
</reference>
<feature type="region of interest" description="Disordered" evidence="1">
    <location>
        <begin position="1"/>
        <end position="41"/>
    </location>
</feature>
<name>A0A061SC49_9CHLO</name>
<proteinExistence type="predicted"/>
<evidence type="ECO:0000313" key="2">
    <source>
        <dbReference type="EMBL" id="JAC81868.1"/>
    </source>
</evidence>
<accession>A0A061SC49</accession>
<feature type="region of interest" description="Disordered" evidence="1">
    <location>
        <begin position="128"/>
        <end position="275"/>
    </location>
</feature>
<feature type="compositionally biased region" description="Basic residues" evidence="1">
    <location>
        <begin position="157"/>
        <end position="170"/>
    </location>
</feature>
<dbReference type="EMBL" id="GBEZ01003255">
    <property type="protein sequence ID" value="JAC81868.1"/>
    <property type="molecule type" value="Transcribed_RNA"/>
</dbReference>
<dbReference type="AlphaFoldDB" id="A0A061SC49"/>
<feature type="compositionally biased region" description="Basic residues" evidence="1">
    <location>
        <begin position="131"/>
        <end position="144"/>
    </location>
</feature>
<protein>
    <submittedName>
        <fullName evidence="2">Uncharacterized protein</fullName>
    </submittedName>
</protein>
<sequence length="275" mass="29411">MRIPSGRSPLGCGPSAAHRPNQRLRGPAAASARPPPRLALAGCSPGRARWGICRARSTRWLGPVPPPRGAAAPRPGNPHRPEPLEGPSWRTGFPWPMRWRAGHGNGPGSARGAPSVLFACPCCGPPGKQGLQHRRFPPQRRRPPRPAEKTRSPAIRIPRHPSLLRRRTLRRPLAASPSEGPRSPPRRATEAARAPSTSLGRGPSALPPARRQGAQPQAQSSGRPAVPRAEHRAPPLPHAASPSQEAEAAGCPRPSSPPPHQRTRKAQQWPMCAAL</sequence>